<comment type="caution">
    <text evidence="1">The sequence shown here is derived from an EMBL/GenBank/DDBJ whole genome shotgun (WGS) entry which is preliminary data.</text>
</comment>
<dbReference type="STRING" id="290052.ASU35_13450"/>
<accession>A0A0V8QCJ3</accession>
<proteinExistence type="predicted"/>
<keyword evidence="2" id="KW-1185">Reference proteome</keyword>
<sequence length="93" mass="10604">MEVISKSLEDAIYAFPVRKYNGDVLQCSQEFVSEYGGKLSYMLSGSVMHYFVEIGSFMIVSFELPARVFDSVAEYAACLDKYCNRSDRRVLEC</sequence>
<dbReference type="RefSeq" id="WP_058353500.1">
    <property type="nucleotide sequence ID" value="NZ_CABMMD010000178.1"/>
</dbReference>
<name>A0A0V8QCJ3_9FIRM</name>
<evidence type="ECO:0000313" key="1">
    <source>
        <dbReference type="EMBL" id="KSV58263.1"/>
    </source>
</evidence>
<dbReference type="Proteomes" id="UP000054874">
    <property type="component" value="Unassembled WGS sequence"/>
</dbReference>
<gene>
    <name evidence="1" type="ORF">ASU35_13450</name>
</gene>
<organism evidence="1 2">
    <name type="scientific">Acetivibrio ethanolgignens</name>
    <dbReference type="NCBI Taxonomy" id="290052"/>
    <lineage>
        <taxon>Bacteria</taxon>
        <taxon>Bacillati</taxon>
        <taxon>Bacillota</taxon>
        <taxon>Clostridia</taxon>
        <taxon>Eubacteriales</taxon>
        <taxon>Oscillospiraceae</taxon>
        <taxon>Acetivibrio</taxon>
    </lineage>
</organism>
<evidence type="ECO:0000313" key="2">
    <source>
        <dbReference type="Proteomes" id="UP000054874"/>
    </source>
</evidence>
<dbReference type="AlphaFoldDB" id="A0A0V8QCJ3"/>
<dbReference type="EMBL" id="LNAM01000178">
    <property type="protein sequence ID" value="KSV58263.1"/>
    <property type="molecule type" value="Genomic_DNA"/>
</dbReference>
<reference evidence="1 2" key="1">
    <citation type="submission" date="2015-11" db="EMBL/GenBank/DDBJ databases">
        <title>Butyribacter intestini gen. nov., sp. nov., a butyric acid-producing bacterium of the family Lachnospiraceae isolated from the human faeces.</title>
        <authorList>
            <person name="Zou Y."/>
            <person name="Xue W."/>
            <person name="Luo G."/>
            <person name="Lv M."/>
        </authorList>
    </citation>
    <scope>NUCLEOTIDE SEQUENCE [LARGE SCALE GENOMIC DNA]</scope>
    <source>
        <strain evidence="1 2">ACET-33324</strain>
    </source>
</reference>
<protein>
    <submittedName>
        <fullName evidence="1">Uncharacterized protein</fullName>
    </submittedName>
</protein>